<evidence type="ECO:0000313" key="3">
    <source>
        <dbReference type="Proteomes" id="UP000031668"/>
    </source>
</evidence>
<evidence type="ECO:0000256" key="1">
    <source>
        <dbReference type="SAM" id="Phobius"/>
    </source>
</evidence>
<gene>
    <name evidence="2" type="ORF">RF11_02008</name>
</gene>
<proteinExistence type="predicted"/>
<keyword evidence="1" id="KW-0472">Membrane</keyword>
<dbReference type="SUPFAM" id="SSF103481">
    <property type="entry name" value="Multidrug resistance efflux transporter EmrE"/>
    <property type="match status" value="1"/>
</dbReference>
<feature type="transmembrane region" description="Helical" evidence="1">
    <location>
        <begin position="242"/>
        <end position="263"/>
    </location>
</feature>
<dbReference type="InterPro" id="IPR037185">
    <property type="entry name" value="EmrE-like"/>
</dbReference>
<dbReference type="OrthoDB" id="264057at2759"/>
<feature type="transmembrane region" description="Helical" evidence="1">
    <location>
        <begin position="106"/>
        <end position="127"/>
    </location>
</feature>
<keyword evidence="3" id="KW-1185">Reference proteome</keyword>
<keyword evidence="1" id="KW-1133">Transmembrane helix</keyword>
<organism evidence="2 3">
    <name type="scientific">Thelohanellus kitauei</name>
    <name type="common">Myxosporean</name>
    <dbReference type="NCBI Taxonomy" id="669202"/>
    <lineage>
        <taxon>Eukaryota</taxon>
        <taxon>Metazoa</taxon>
        <taxon>Cnidaria</taxon>
        <taxon>Myxozoa</taxon>
        <taxon>Myxosporea</taxon>
        <taxon>Bivalvulida</taxon>
        <taxon>Platysporina</taxon>
        <taxon>Myxobolidae</taxon>
        <taxon>Thelohanellus</taxon>
    </lineage>
</organism>
<sequence>MKECWKVCLVSGLILVGEVCLNISLPLVLDSLVLKDPCGDPNTDFNGTYCLILIDVLFQFFISGIIFTIFGESRISIFGKAFLLYSLMDIIYGLCTPYVSNTSRNSATIQAILLNCYVILNVLIRFLWLKRVPSLKQGVCVVLVILGLAICVINNLQENGGNEMNYNNGLKTKVENNMDIYLYRLICGMHATNAKLPDTMCNICLEKIFMGEDPMILSKVYAKLFPSQAHFEHQTVPDAYCLFFVSSILKFISVATFFWIDLIPEFGFSRNLKGFSNK</sequence>
<keyword evidence="1" id="KW-0812">Transmembrane</keyword>
<dbReference type="AlphaFoldDB" id="A0A0C2N2A4"/>
<reference evidence="2 3" key="1">
    <citation type="journal article" date="2014" name="Genome Biol. Evol.">
        <title>The genome of the myxosporean Thelohanellus kitauei shows adaptations to nutrient acquisition within its fish host.</title>
        <authorList>
            <person name="Yang Y."/>
            <person name="Xiong J."/>
            <person name="Zhou Z."/>
            <person name="Huo F."/>
            <person name="Miao W."/>
            <person name="Ran C."/>
            <person name="Liu Y."/>
            <person name="Zhang J."/>
            <person name="Feng J."/>
            <person name="Wang M."/>
            <person name="Wang M."/>
            <person name="Wang L."/>
            <person name="Yao B."/>
        </authorList>
    </citation>
    <scope>NUCLEOTIDE SEQUENCE [LARGE SCALE GENOMIC DNA]</scope>
    <source>
        <strain evidence="2">Wuqing</strain>
    </source>
</reference>
<protein>
    <submittedName>
        <fullName evidence="2">Uncharacterized protein</fullName>
    </submittedName>
</protein>
<dbReference type="EMBL" id="JWZT01002990">
    <property type="protein sequence ID" value="KII68007.1"/>
    <property type="molecule type" value="Genomic_DNA"/>
</dbReference>
<feature type="transmembrane region" description="Helical" evidence="1">
    <location>
        <begin position="139"/>
        <end position="157"/>
    </location>
</feature>
<dbReference type="Proteomes" id="UP000031668">
    <property type="component" value="Unassembled WGS sequence"/>
</dbReference>
<comment type="caution">
    <text evidence="2">The sequence shown here is derived from an EMBL/GenBank/DDBJ whole genome shotgun (WGS) entry which is preliminary data.</text>
</comment>
<feature type="transmembrane region" description="Helical" evidence="1">
    <location>
        <begin position="49"/>
        <end position="70"/>
    </location>
</feature>
<accession>A0A0C2N2A4</accession>
<feature type="transmembrane region" description="Helical" evidence="1">
    <location>
        <begin position="7"/>
        <end position="29"/>
    </location>
</feature>
<name>A0A0C2N2A4_THEKT</name>
<evidence type="ECO:0000313" key="2">
    <source>
        <dbReference type="EMBL" id="KII68007.1"/>
    </source>
</evidence>